<comment type="caution">
    <text evidence="1">The sequence shown here is derived from an EMBL/GenBank/DDBJ whole genome shotgun (WGS) entry which is preliminary data.</text>
</comment>
<proteinExistence type="predicted"/>
<reference evidence="1" key="1">
    <citation type="journal article" date="2019" name="PLoS Negl. Trop. Dis.">
        <title>Revisiting the worldwide diversity of Leptospira species in the environment.</title>
        <authorList>
            <person name="Vincent A.T."/>
            <person name="Schiettekatte O."/>
            <person name="Bourhy P."/>
            <person name="Veyrier F.J."/>
            <person name="Picardeau M."/>
        </authorList>
    </citation>
    <scope>NUCLEOTIDE SEQUENCE [LARGE SCALE GENOMIC DNA]</scope>
    <source>
        <strain evidence="1">201800293</strain>
    </source>
</reference>
<gene>
    <name evidence="1" type="ORF">EHQ18_14490</name>
</gene>
<dbReference type="InterPro" id="IPR036249">
    <property type="entry name" value="Thioredoxin-like_sf"/>
</dbReference>
<keyword evidence="2" id="KW-1185">Reference proteome</keyword>
<evidence type="ECO:0000313" key="1">
    <source>
        <dbReference type="EMBL" id="TGK67733.1"/>
    </source>
</evidence>
<sequence length="204" mass="23865">MTKNKTFYQNLGLLFLGSFLLLTLSLVIVHFSGKSRFVDCTFCSEKFEKEPKDTWIWIYPGLVGCGKKCPLALEALRRFKEKFPEVKTSFYFLVTDPNESEEDIGSYLSYYRKSLNIQALRPETDEEIGLYQRLGAYLPVHPSLKKRDEHGTQFFLIPPNRDVLYLIPKLGEKEWLEIQKEIESNTKSQGLMDHVVNFFHFFTK</sequence>
<accession>A0A6N4PW60</accession>
<dbReference type="RefSeq" id="WP_135636047.1">
    <property type="nucleotide sequence ID" value="NZ_JAMQPQ010000003.1"/>
</dbReference>
<name>A0A6N4PW60_9LEPT</name>
<dbReference type="EMBL" id="RQFF01000032">
    <property type="protein sequence ID" value="TGK67733.1"/>
    <property type="molecule type" value="Genomic_DNA"/>
</dbReference>
<dbReference type="SUPFAM" id="SSF52833">
    <property type="entry name" value="Thioredoxin-like"/>
    <property type="match status" value="1"/>
</dbReference>
<dbReference type="OrthoDB" id="344884at2"/>
<organism evidence="1 2">
    <name type="scientific">Leptospira kanakyensis</name>
    <dbReference type="NCBI Taxonomy" id="2484968"/>
    <lineage>
        <taxon>Bacteria</taxon>
        <taxon>Pseudomonadati</taxon>
        <taxon>Spirochaetota</taxon>
        <taxon>Spirochaetia</taxon>
        <taxon>Leptospirales</taxon>
        <taxon>Leptospiraceae</taxon>
        <taxon>Leptospira</taxon>
    </lineage>
</organism>
<dbReference type="Proteomes" id="UP000297239">
    <property type="component" value="Unassembled WGS sequence"/>
</dbReference>
<dbReference type="Gene3D" id="3.40.30.10">
    <property type="entry name" value="Glutaredoxin"/>
    <property type="match status" value="1"/>
</dbReference>
<protein>
    <submittedName>
        <fullName evidence="1">Uncharacterized protein</fullName>
    </submittedName>
</protein>
<dbReference type="AlphaFoldDB" id="A0A6N4PW60"/>
<evidence type="ECO:0000313" key="2">
    <source>
        <dbReference type="Proteomes" id="UP000297239"/>
    </source>
</evidence>